<evidence type="ECO:0008006" key="9">
    <source>
        <dbReference type="Google" id="ProtNLM"/>
    </source>
</evidence>
<feature type="compositionally biased region" description="Basic residues" evidence="4">
    <location>
        <begin position="477"/>
        <end position="486"/>
    </location>
</feature>
<evidence type="ECO:0000256" key="2">
    <source>
        <dbReference type="ARBA" id="ARBA00023125"/>
    </source>
</evidence>
<evidence type="ECO:0000313" key="7">
    <source>
        <dbReference type="EMBL" id="KAJ5386162.1"/>
    </source>
</evidence>
<dbReference type="AlphaFoldDB" id="A0A9W9VN36"/>
<reference evidence="7" key="2">
    <citation type="journal article" date="2023" name="IMA Fungus">
        <title>Comparative genomic study of the Penicillium genus elucidates a diverse pangenome and 15 lateral gene transfer events.</title>
        <authorList>
            <person name="Petersen C."/>
            <person name="Sorensen T."/>
            <person name="Nielsen M.R."/>
            <person name="Sondergaard T.E."/>
            <person name="Sorensen J.L."/>
            <person name="Fitzpatrick D.A."/>
            <person name="Frisvad J.C."/>
            <person name="Nielsen K.L."/>
        </authorList>
    </citation>
    <scope>NUCLEOTIDE SEQUENCE</scope>
    <source>
        <strain evidence="7">IBT 29677</strain>
    </source>
</reference>
<name>A0A9W9VN36_9EURO</name>
<feature type="compositionally biased region" description="Polar residues" evidence="4">
    <location>
        <begin position="505"/>
        <end position="515"/>
    </location>
</feature>
<dbReference type="Proteomes" id="UP001147747">
    <property type="component" value="Unassembled WGS sequence"/>
</dbReference>
<feature type="domain" description="Myb-like" evidence="5">
    <location>
        <begin position="207"/>
        <end position="256"/>
    </location>
</feature>
<dbReference type="InterPro" id="IPR001005">
    <property type="entry name" value="SANT/Myb"/>
</dbReference>
<dbReference type="OrthoDB" id="39591at2759"/>
<dbReference type="SMART" id="SM00717">
    <property type="entry name" value="SANT"/>
    <property type="match status" value="2"/>
</dbReference>
<feature type="region of interest" description="Disordered" evidence="4">
    <location>
        <begin position="1"/>
        <end position="73"/>
    </location>
</feature>
<evidence type="ECO:0000259" key="5">
    <source>
        <dbReference type="PROSITE" id="PS50090"/>
    </source>
</evidence>
<dbReference type="SUPFAM" id="SSF46689">
    <property type="entry name" value="Homeodomain-like"/>
    <property type="match status" value="1"/>
</dbReference>
<dbReference type="PROSITE" id="PS51294">
    <property type="entry name" value="HTH_MYB"/>
    <property type="match status" value="2"/>
</dbReference>
<evidence type="ECO:0000259" key="6">
    <source>
        <dbReference type="PROSITE" id="PS51294"/>
    </source>
</evidence>
<proteinExistence type="predicted"/>
<comment type="subcellular location">
    <subcellularLocation>
        <location evidence="1">Nucleus</location>
    </subcellularLocation>
</comment>
<dbReference type="CDD" id="cd00167">
    <property type="entry name" value="SANT"/>
    <property type="match status" value="2"/>
</dbReference>
<accession>A0A9W9VN36</accession>
<dbReference type="InterPro" id="IPR017930">
    <property type="entry name" value="Myb_dom"/>
</dbReference>
<dbReference type="InterPro" id="IPR009057">
    <property type="entry name" value="Homeodomain-like_sf"/>
</dbReference>
<evidence type="ECO:0000256" key="1">
    <source>
        <dbReference type="ARBA" id="ARBA00004123"/>
    </source>
</evidence>
<gene>
    <name evidence="7" type="ORF">N7509_008703</name>
</gene>
<feature type="compositionally biased region" description="Basic residues" evidence="4">
    <location>
        <begin position="7"/>
        <end position="20"/>
    </location>
</feature>
<feature type="domain" description="HTH myb-type" evidence="6">
    <location>
        <begin position="305"/>
        <end position="333"/>
    </location>
</feature>
<sequence length="535" mass="60768">MADDKPKHKKTHKQKNKNKNKNKDSSDPASTNGAKSSSKRKRESEPGRKSKKNKHHDRDDRVNGTTLLIEPEVDQKPIITQLDGFHADGSAAPAADETPDSGLNGTPGKEKKLRKARFAGKTGKRIGVYEEDEIRAVEKYKVDFCNLHGIEAREFDAMVQHSEREGEEFPCPTDLCTKGEFWSSIYELMPDRDRRSVYRFMRRHFQDSDQKPHEWTAEQDEELIQLRAKHGPKYTLIAKLLGRSSDDVTQRWKNRLEHRTTMNHGAWSEQELRDLLRYLIQVSESSGKLRLSSDVYEMDDKLVPWGKISDQMNNTRSRQQCADRWRKIRKTVLETRATSDPNAVFDPRHSRGSEKPSTPKTPKSKEYVEESDSDDEGNESTQAAQETSATTESAPEADLGSQPVAGDRSESPNQMLVEEEASSSEDDGDEHFSPTTQRSKSASEKKQRKRQKKAREIEELAEAEGLTPAKANELRKQEKKRRKSLKEKRTSAVNKADIDDHTQHKQASSVQSQAGSDNDSDMSDLDDHGPIKMEG</sequence>
<dbReference type="Gene3D" id="1.10.10.60">
    <property type="entry name" value="Homeodomain-like"/>
    <property type="match status" value="2"/>
</dbReference>
<feature type="domain" description="HTH myb-type" evidence="6">
    <location>
        <begin position="207"/>
        <end position="260"/>
    </location>
</feature>
<dbReference type="GO" id="GO:0003700">
    <property type="term" value="F:DNA-binding transcription factor activity"/>
    <property type="evidence" value="ECO:0007669"/>
    <property type="project" value="TreeGrafter"/>
</dbReference>
<dbReference type="GO" id="GO:0005634">
    <property type="term" value="C:nucleus"/>
    <property type="evidence" value="ECO:0007669"/>
    <property type="project" value="UniProtKB-SubCell"/>
</dbReference>
<dbReference type="PANTHER" id="PTHR46380">
    <property type="entry name" value="CYCLIN-D-BINDING MYB-LIKE TRANSCRIPTION FACTOR 1"/>
    <property type="match status" value="1"/>
</dbReference>
<feature type="compositionally biased region" description="Acidic residues" evidence="4">
    <location>
        <begin position="417"/>
        <end position="429"/>
    </location>
</feature>
<dbReference type="PANTHER" id="PTHR46380:SF2">
    <property type="entry name" value="CYCLIN-D-BINDING MYB-LIKE TRANSCRIPTION FACTOR 1"/>
    <property type="match status" value="1"/>
</dbReference>
<feature type="compositionally biased region" description="Basic and acidic residues" evidence="4">
    <location>
        <begin position="525"/>
        <end position="535"/>
    </location>
</feature>
<dbReference type="GO" id="GO:0000976">
    <property type="term" value="F:transcription cis-regulatory region binding"/>
    <property type="evidence" value="ECO:0007669"/>
    <property type="project" value="TreeGrafter"/>
</dbReference>
<feature type="region of interest" description="Disordered" evidence="4">
    <location>
        <begin position="332"/>
        <end position="535"/>
    </location>
</feature>
<feature type="region of interest" description="Disordered" evidence="4">
    <location>
        <begin position="87"/>
        <end position="110"/>
    </location>
</feature>
<dbReference type="PROSITE" id="PS50090">
    <property type="entry name" value="MYB_LIKE"/>
    <property type="match status" value="2"/>
</dbReference>
<feature type="compositionally biased region" description="Acidic residues" evidence="4">
    <location>
        <begin position="369"/>
        <end position="378"/>
    </location>
</feature>
<feature type="domain" description="Myb-like" evidence="5">
    <location>
        <begin position="259"/>
        <end position="329"/>
    </location>
</feature>
<dbReference type="EMBL" id="JAPZBU010000009">
    <property type="protein sequence ID" value="KAJ5386162.1"/>
    <property type="molecule type" value="Genomic_DNA"/>
</dbReference>
<dbReference type="Pfam" id="PF13921">
    <property type="entry name" value="Myb_DNA-bind_6"/>
    <property type="match status" value="1"/>
</dbReference>
<feature type="compositionally biased region" description="Low complexity" evidence="4">
    <location>
        <begin position="379"/>
        <end position="394"/>
    </location>
</feature>
<evidence type="ECO:0000313" key="8">
    <source>
        <dbReference type="Proteomes" id="UP001147747"/>
    </source>
</evidence>
<protein>
    <recommendedName>
        <fullName evidence="9">Myb-like domain-containing protein</fullName>
    </recommendedName>
</protein>
<organism evidence="7 8">
    <name type="scientific">Penicillium cosmopolitanum</name>
    <dbReference type="NCBI Taxonomy" id="1131564"/>
    <lineage>
        <taxon>Eukaryota</taxon>
        <taxon>Fungi</taxon>
        <taxon>Dikarya</taxon>
        <taxon>Ascomycota</taxon>
        <taxon>Pezizomycotina</taxon>
        <taxon>Eurotiomycetes</taxon>
        <taxon>Eurotiomycetidae</taxon>
        <taxon>Eurotiales</taxon>
        <taxon>Aspergillaceae</taxon>
        <taxon>Penicillium</taxon>
    </lineage>
</organism>
<dbReference type="InterPro" id="IPR051651">
    <property type="entry name" value="DMTF1_DNA-bind_reg"/>
</dbReference>
<comment type="caution">
    <text evidence="7">The sequence shown here is derived from an EMBL/GenBank/DDBJ whole genome shotgun (WGS) entry which is preliminary data.</text>
</comment>
<keyword evidence="8" id="KW-1185">Reference proteome</keyword>
<keyword evidence="2" id="KW-0238">DNA-binding</keyword>
<keyword evidence="3" id="KW-0539">Nucleus</keyword>
<reference evidence="7" key="1">
    <citation type="submission" date="2022-12" db="EMBL/GenBank/DDBJ databases">
        <authorList>
            <person name="Petersen C."/>
        </authorList>
    </citation>
    <scope>NUCLEOTIDE SEQUENCE</scope>
    <source>
        <strain evidence="7">IBT 29677</strain>
    </source>
</reference>
<dbReference type="RefSeq" id="XP_056483960.1">
    <property type="nucleotide sequence ID" value="XM_056633340.1"/>
</dbReference>
<evidence type="ECO:0000256" key="4">
    <source>
        <dbReference type="SAM" id="MobiDB-lite"/>
    </source>
</evidence>
<evidence type="ECO:0000256" key="3">
    <source>
        <dbReference type="ARBA" id="ARBA00023242"/>
    </source>
</evidence>
<dbReference type="GeneID" id="81372320"/>